<dbReference type="Gene3D" id="3.40.630.30">
    <property type="match status" value="1"/>
</dbReference>
<evidence type="ECO:0000313" key="2">
    <source>
        <dbReference type="EMBL" id="MFD0899211.1"/>
    </source>
</evidence>
<dbReference type="EMBL" id="JBHTJA010000002">
    <property type="protein sequence ID" value="MFD0899211.1"/>
    <property type="molecule type" value="Genomic_DNA"/>
</dbReference>
<protein>
    <recommendedName>
        <fullName evidence="4">GNAT family N-acetyltransferase</fullName>
    </recommendedName>
</protein>
<keyword evidence="3" id="KW-1185">Reference proteome</keyword>
<dbReference type="RefSeq" id="WP_378296033.1">
    <property type="nucleotide sequence ID" value="NZ_JBHTJA010000002.1"/>
</dbReference>
<comment type="caution">
    <text evidence="2">The sequence shown here is derived from an EMBL/GenBank/DDBJ whole genome shotgun (WGS) entry which is preliminary data.</text>
</comment>
<sequence>MTSRQTEQDSADRVFALLSDGGQVEIRRLAESDAEAVRILPAGLSDESHYRRFFALDRSMAGRLAERVCASRAPVSCPNASLWRSSPSRRPSSSTRPSSAAAGAPARWSSSARG</sequence>
<feature type="compositionally biased region" description="Low complexity" evidence="1">
    <location>
        <begin position="84"/>
        <end position="114"/>
    </location>
</feature>
<gene>
    <name evidence="2" type="ORF">ACFQ11_02295</name>
</gene>
<proteinExistence type="predicted"/>
<evidence type="ECO:0000313" key="3">
    <source>
        <dbReference type="Proteomes" id="UP001596972"/>
    </source>
</evidence>
<organism evidence="2 3">
    <name type="scientific">Actinomadura sediminis</name>
    <dbReference type="NCBI Taxonomy" id="1038904"/>
    <lineage>
        <taxon>Bacteria</taxon>
        <taxon>Bacillati</taxon>
        <taxon>Actinomycetota</taxon>
        <taxon>Actinomycetes</taxon>
        <taxon>Streptosporangiales</taxon>
        <taxon>Thermomonosporaceae</taxon>
        <taxon>Actinomadura</taxon>
    </lineage>
</organism>
<dbReference type="Proteomes" id="UP001596972">
    <property type="component" value="Unassembled WGS sequence"/>
</dbReference>
<feature type="region of interest" description="Disordered" evidence="1">
    <location>
        <begin position="77"/>
        <end position="114"/>
    </location>
</feature>
<name>A0ABW3EHL3_9ACTN</name>
<evidence type="ECO:0008006" key="4">
    <source>
        <dbReference type="Google" id="ProtNLM"/>
    </source>
</evidence>
<accession>A0ABW3EHL3</accession>
<evidence type="ECO:0000256" key="1">
    <source>
        <dbReference type="SAM" id="MobiDB-lite"/>
    </source>
</evidence>
<reference evidence="3" key="1">
    <citation type="journal article" date="2019" name="Int. J. Syst. Evol. Microbiol.">
        <title>The Global Catalogue of Microorganisms (GCM) 10K type strain sequencing project: providing services to taxonomists for standard genome sequencing and annotation.</title>
        <authorList>
            <consortium name="The Broad Institute Genomics Platform"/>
            <consortium name="The Broad Institute Genome Sequencing Center for Infectious Disease"/>
            <person name="Wu L."/>
            <person name="Ma J."/>
        </authorList>
    </citation>
    <scope>NUCLEOTIDE SEQUENCE [LARGE SCALE GENOMIC DNA]</scope>
    <source>
        <strain evidence="3">JCM 31202</strain>
    </source>
</reference>